<dbReference type="Pfam" id="PF13432">
    <property type="entry name" value="TPR_16"/>
    <property type="match status" value="1"/>
</dbReference>
<dbReference type="SUPFAM" id="SSF48452">
    <property type="entry name" value="TPR-like"/>
    <property type="match status" value="1"/>
</dbReference>
<dbReference type="PROSITE" id="PS50005">
    <property type="entry name" value="TPR"/>
    <property type="match status" value="3"/>
</dbReference>
<keyword evidence="1" id="KW-0677">Repeat</keyword>
<evidence type="ECO:0000313" key="4">
    <source>
        <dbReference type="EMBL" id="PZO09972.1"/>
    </source>
</evidence>
<protein>
    <submittedName>
        <fullName evidence="4">Prenyltransferase</fullName>
    </submittedName>
</protein>
<evidence type="ECO:0000256" key="2">
    <source>
        <dbReference type="ARBA" id="ARBA00022803"/>
    </source>
</evidence>
<feature type="repeat" description="TPR" evidence="3">
    <location>
        <begin position="332"/>
        <end position="365"/>
    </location>
</feature>
<dbReference type="Gene3D" id="1.25.40.10">
    <property type="entry name" value="Tetratricopeptide repeat domain"/>
    <property type="match status" value="2"/>
</dbReference>
<dbReference type="EMBL" id="QBMC01000232">
    <property type="protein sequence ID" value="PZO09972.1"/>
    <property type="molecule type" value="Genomic_DNA"/>
</dbReference>
<dbReference type="GO" id="GO:0016740">
    <property type="term" value="F:transferase activity"/>
    <property type="evidence" value="ECO:0007669"/>
    <property type="project" value="UniProtKB-KW"/>
</dbReference>
<proteinExistence type="predicted"/>
<evidence type="ECO:0000256" key="1">
    <source>
        <dbReference type="ARBA" id="ARBA00022737"/>
    </source>
</evidence>
<comment type="caution">
    <text evidence="4">The sequence shown here is derived from an EMBL/GenBank/DDBJ whole genome shotgun (WGS) entry which is preliminary data.</text>
</comment>
<evidence type="ECO:0000256" key="3">
    <source>
        <dbReference type="PROSITE-ProRule" id="PRU00339"/>
    </source>
</evidence>
<accession>A0A2W4TM19</accession>
<name>A0A2W4TM19_9CYAN</name>
<organism evidence="4 5">
    <name type="scientific">Leptolyngbya foveolarum</name>
    <dbReference type="NCBI Taxonomy" id="47253"/>
    <lineage>
        <taxon>Bacteria</taxon>
        <taxon>Bacillati</taxon>
        <taxon>Cyanobacteriota</taxon>
        <taxon>Cyanophyceae</taxon>
        <taxon>Leptolyngbyales</taxon>
        <taxon>Leptolyngbyaceae</taxon>
        <taxon>Leptolyngbya group</taxon>
        <taxon>Leptolyngbya</taxon>
    </lineage>
</organism>
<dbReference type="SMART" id="SM00028">
    <property type="entry name" value="TPR"/>
    <property type="match status" value="5"/>
</dbReference>
<dbReference type="AlphaFoldDB" id="A0A2W4TM19"/>
<keyword evidence="4" id="KW-0808">Transferase</keyword>
<dbReference type="NCBIfam" id="NF047558">
    <property type="entry name" value="TPR_END_plus"/>
    <property type="match status" value="1"/>
</dbReference>
<keyword evidence="2 3" id="KW-0802">TPR repeat</keyword>
<dbReference type="PANTHER" id="PTHR44943">
    <property type="entry name" value="CELLULOSE SYNTHASE OPERON PROTEIN C"/>
    <property type="match status" value="1"/>
</dbReference>
<feature type="repeat" description="TPR" evidence="3">
    <location>
        <begin position="298"/>
        <end position="331"/>
    </location>
</feature>
<dbReference type="PANTHER" id="PTHR44943:SF8">
    <property type="entry name" value="TPR REPEAT-CONTAINING PROTEIN MJ0263"/>
    <property type="match status" value="1"/>
</dbReference>
<gene>
    <name evidence="4" type="ORF">DCF25_21125</name>
</gene>
<dbReference type="InterPro" id="IPR011990">
    <property type="entry name" value="TPR-like_helical_dom_sf"/>
</dbReference>
<dbReference type="Proteomes" id="UP000249354">
    <property type="component" value="Unassembled WGS sequence"/>
</dbReference>
<reference evidence="5" key="1">
    <citation type="submission" date="2018-04" db="EMBL/GenBank/DDBJ databases">
        <authorList>
            <person name="Cornet L."/>
        </authorList>
    </citation>
    <scope>NUCLEOTIDE SEQUENCE [LARGE SCALE GENOMIC DNA]</scope>
</reference>
<dbReference type="InterPro" id="IPR051685">
    <property type="entry name" value="Ycf3/AcsC/BcsC/TPR_MFPF"/>
</dbReference>
<reference evidence="4 5" key="2">
    <citation type="submission" date="2018-06" db="EMBL/GenBank/DDBJ databases">
        <title>Metagenomic assembly of (sub)arctic Cyanobacteria and their associated microbiome from non-axenic cultures.</title>
        <authorList>
            <person name="Baurain D."/>
        </authorList>
    </citation>
    <scope>NUCLEOTIDE SEQUENCE [LARGE SCALE GENOMIC DNA]</scope>
    <source>
        <strain evidence="4">ULC129bin1</strain>
    </source>
</reference>
<evidence type="ECO:0000313" key="5">
    <source>
        <dbReference type="Proteomes" id="UP000249354"/>
    </source>
</evidence>
<feature type="repeat" description="TPR" evidence="3">
    <location>
        <begin position="366"/>
        <end position="399"/>
    </location>
</feature>
<dbReference type="Pfam" id="PF13414">
    <property type="entry name" value="TPR_11"/>
    <property type="match status" value="1"/>
</dbReference>
<dbReference type="InterPro" id="IPR019734">
    <property type="entry name" value="TPR_rpt"/>
</dbReference>
<sequence length="472" mass="53301">MSSPDETIAIEPPFSKKELEKAQATDVEALAQSIDNSFVNPFLDPAHIEKAARGRISNQADLYRSLVRALKRRRGFGILFLQCTPAKGKEIFSQLQTDLPQKQIGQLTLTEPIENLKALVEAREDLDELNVLFVEGIEHSLSPYIKSEMGRNDYYKLEVLPPILDHLNLHRENFRNQFRHLCLVFVVPPFALKYFMYRAVDFFSWHSGIWTFSPPEEELAKATVRVLEGKYSEYLSLSTEESVERIVELRDLIDQKNQPDEKRSLLLVELALVLYAAQDFELALDCCDEAITFQSANENAWFTKGVALVALGRTEEAIAAYDAALAIKPDDHEAFFNKGNALAALGRNEEAITAYDVALAIKPDFREAFFNKGVDLAALGRNEEAIASFDAALAIKPNNPDTYYYKACIYALLLQLKDAITFLQKAIALDGTDEYIELAKTDSDFDAIRDRPPFQALIAQYEEKQHSEARSL</sequence>